<evidence type="ECO:0000313" key="2">
    <source>
        <dbReference type="EMBL" id="KAK9758524.1"/>
    </source>
</evidence>
<sequence>MKPLILVLLVLLLNHYRTDCAPAQDISPKPGYIPVYIRNGNTPLEDINPDLAEAFDIYAYKHYKLDLSKLNRRLNNSEGVSDDENVILVCYVFVMAMEISILSFLLLIVAIHTVSAQQNAGRSVAPALQECYNTQELLETGRRLPSSINVLIDLIRRAEDGRATQDARQLSIELIHRFRQDGILRSAGIVNTQLSIPFSPRGFQADRNILQLTEFIPGTAVNFPNETLNALERCSLHHILSSTIDTTQRGDEANVCNRLGRYIRRTRSADAEQFQEFDQYNVQIRSNLEEEPVPDEVNENAEEPEAVPEIVPADGDAEILPADSNQRATTTITTSDCPLEGGVIYTRWGGVQAGTVIAGIAAGLEPQTVLEGTFSIDSRYAVTLAGDISEAALFQAGSVGEVRNIGASGGWNSTLLPRWYFISRNQFFEMTDAHIRGGLDGLIMALNVRNWVNSFSTLRVSQILDMYYSRRGVFNETIRACNRYNLLTTVAPLETLQLQTTGFAFRFDNRVTFPGTLIDEMIPTIISQGVNQFFAYAPTISDLSCDADTSNRNRVATDIIIVLDMQWTHNAINPAIAYLLDNLDINRFGSRYTVINANDGSVVINTTNSILDYHQLFNATVQQQNLPGGFQYMNMFNRVEQIARERLDMHRDSGSLALRSTIALFVPFQTQVTAEDNTYAQERLEIHRSFLPDLNILILGGGARDSYNSLVRNPTNDIFVLQDTTDSTNIVGVINPLVTRILEIPRSIINPHCGSEFNGTAGTAALDDYVEPQTINFYRIAPSYFQGDGNRFLRIRGLGYGSFVACTSRLDSNPTQNSTATDLNCVAINTNEEQFILTDFCNDGLLRDCNPVFLSIQSTIANTNLRCSDAGCRFPDNIRYTISIENFSCRSGSVIISASFILVFLLSSMLSF</sequence>
<reference evidence="2 3" key="1">
    <citation type="journal article" date="2024" name="BMC Genomics">
        <title>De novo assembly and annotation of Popillia japonica's genome with initial clues to its potential as an invasive pest.</title>
        <authorList>
            <person name="Cucini C."/>
            <person name="Boschi S."/>
            <person name="Funari R."/>
            <person name="Cardaioli E."/>
            <person name="Iannotti N."/>
            <person name="Marturano G."/>
            <person name="Paoli F."/>
            <person name="Bruttini M."/>
            <person name="Carapelli A."/>
            <person name="Frati F."/>
            <person name="Nardi F."/>
        </authorList>
    </citation>
    <scope>NUCLEOTIDE SEQUENCE [LARGE SCALE GENOMIC DNA]</scope>
    <source>
        <strain evidence="2">DMR45628</strain>
    </source>
</reference>
<evidence type="ECO:0000313" key="3">
    <source>
        <dbReference type="Proteomes" id="UP001458880"/>
    </source>
</evidence>
<protein>
    <submittedName>
        <fullName evidence="2">Uncharacterized protein</fullName>
    </submittedName>
</protein>
<dbReference type="EMBL" id="JASPKY010000003">
    <property type="protein sequence ID" value="KAK9758524.1"/>
    <property type="molecule type" value="Genomic_DNA"/>
</dbReference>
<keyword evidence="3" id="KW-1185">Reference proteome</keyword>
<evidence type="ECO:0000256" key="1">
    <source>
        <dbReference type="SAM" id="SignalP"/>
    </source>
</evidence>
<keyword evidence="1" id="KW-0732">Signal</keyword>
<comment type="caution">
    <text evidence="2">The sequence shown here is derived from an EMBL/GenBank/DDBJ whole genome shotgun (WGS) entry which is preliminary data.</text>
</comment>
<dbReference type="AlphaFoldDB" id="A0AAW1NCI5"/>
<proteinExistence type="predicted"/>
<gene>
    <name evidence="2" type="ORF">QE152_g426</name>
</gene>
<feature type="signal peptide" evidence="1">
    <location>
        <begin position="1"/>
        <end position="20"/>
    </location>
</feature>
<feature type="chain" id="PRO_5043688098" evidence="1">
    <location>
        <begin position="21"/>
        <end position="912"/>
    </location>
</feature>
<accession>A0AAW1NCI5</accession>
<name>A0AAW1NCI5_POPJA</name>
<dbReference type="Proteomes" id="UP001458880">
    <property type="component" value="Unassembled WGS sequence"/>
</dbReference>
<organism evidence="2 3">
    <name type="scientific">Popillia japonica</name>
    <name type="common">Japanese beetle</name>
    <dbReference type="NCBI Taxonomy" id="7064"/>
    <lineage>
        <taxon>Eukaryota</taxon>
        <taxon>Metazoa</taxon>
        <taxon>Ecdysozoa</taxon>
        <taxon>Arthropoda</taxon>
        <taxon>Hexapoda</taxon>
        <taxon>Insecta</taxon>
        <taxon>Pterygota</taxon>
        <taxon>Neoptera</taxon>
        <taxon>Endopterygota</taxon>
        <taxon>Coleoptera</taxon>
        <taxon>Polyphaga</taxon>
        <taxon>Scarabaeiformia</taxon>
        <taxon>Scarabaeidae</taxon>
        <taxon>Rutelinae</taxon>
        <taxon>Popillia</taxon>
    </lineage>
</organism>